<comment type="caution">
    <text evidence="1">The sequence shown here is derived from an EMBL/GenBank/DDBJ whole genome shotgun (WGS) entry which is preliminary data.</text>
</comment>
<gene>
    <name evidence="1" type="ORF">RFULGI_LOCUS12442</name>
</gene>
<evidence type="ECO:0000313" key="2">
    <source>
        <dbReference type="Proteomes" id="UP000789396"/>
    </source>
</evidence>
<name>A0A9N9IIA5_9GLOM</name>
<dbReference type="Proteomes" id="UP000789396">
    <property type="component" value="Unassembled WGS sequence"/>
</dbReference>
<organism evidence="1 2">
    <name type="scientific">Racocetra fulgida</name>
    <dbReference type="NCBI Taxonomy" id="60492"/>
    <lineage>
        <taxon>Eukaryota</taxon>
        <taxon>Fungi</taxon>
        <taxon>Fungi incertae sedis</taxon>
        <taxon>Mucoromycota</taxon>
        <taxon>Glomeromycotina</taxon>
        <taxon>Glomeromycetes</taxon>
        <taxon>Diversisporales</taxon>
        <taxon>Gigasporaceae</taxon>
        <taxon>Racocetra</taxon>
    </lineage>
</organism>
<accession>A0A9N9IIA5</accession>
<keyword evidence="2" id="KW-1185">Reference proteome</keyword>
<sequence length="72" mass="8479">MLRNANESQNSLDKQINDKLSSCELHEDKKIIEELCELHEKEVLKGSYDFEFINSFEKYLASKQLKTEDLIN</sequence>
<feature type="non-terminal residue" evidence="1">
    <location>
        <position position="72"/>
    </location>
</feature>
<dbReference type="AlphaFoldDB" id="A0A9N9IIA5"/>
<dbReference type="EMBL" id="CAJVPZ010029838">
    <property type="protein sequence ID" value="CAG8735218.1"/>
    <property type="molecule type" value="Genomic_DNA"/>
</dbReference>
<protein>
    <submittedName>
        <fullName evidence="1">11747_t:CDS:1</fullName>
    </submittedName>
</protein>
<proteinExistence type="predicted"/>
<reference evidence="1" key="1">
    <citation type="submission" date="2021-06" db="EMBL/GenBank/DDBJ databases">
        <authorList>
            <person name="Kallberg Y."/>
            <person name="Tangrot J."/>
            <person name="Rosling A."/>
        </authorList>
    </citation>
    <scope>NUCLEOTIDE SEQUENCE</scope>
    <source>
        <strain evidence="1">IN212</strain>
    </source>
</reference>
<dbReference type="OrthoDB" id="2393997at2759"/>
<evidence type="ECO:0000313" key="1">
    <source>
        <dbReference type="EMBL" id="CAG8735218.1"/>
    </source>
</evidence>